<keyword evidence="4" id="KW-1185">Reference proteome</keyword>
<feature type="region of interest" description="Disordered" evidence="2">
    <location>
        <begin position="437"/>
        <end position="456"/>
    </location>
</feature>
<evidence type="ECO:0000256" key="2">
    <source>
        <dbReference type="SAM" id="MobiDB-lite"/>
    </source>
</evidence>
<reference evidence="3" key="1">
    <citation type="submission" date="2023-01" db="EMBL/GenBank/DDBJ databases">
        <title>Genome assembly of the deep-sea coral Lophelia pertusa.</title>
        <authorList>
            <person name="Herrera S."/>
            <person name="Cordes E."/>
        </authorList>
    </citation>
    <scope>NUCLEOTIDE SEQUENCE</scope>
    <source>
        <strain evidence="3">USNM1676648</strain>
        <tissue evidence="3">Polyp</tissue>
    </source>
</reference>
<gene>
    <name evidence="3" type="ORF">OS493_013102</name>
</gene>
<organism evidence="3 4">
    <name type="scientific">Desmophyllum pertusum</name>
    <dbReference type="NCBI Taxonomy" id="174260"/>
    <lineage>
        <taxon>Eukaryota</taxon>
        <taxon>Metazoa</taxon>
        <taxon>Cnidaria</taxon>
        <taxon>Anthozoa</taxon>
        <taxon>Hexacorallia</taxon>
        <taxon>Scleractinia</taxon>
        <taxon>Caryophylliina</taxon>
        <taxon>Caryophylliidae</taxon>
        <taxon>Desmophyllum</taxon>
    </lineage>
</organism>
<dbReference type="AlphaFoldDB" id="A0A9W9YT25"/>
<feature type="region of interest" description="Disordered" evidence="2">
    <location>
        <begin position="255"/>
        <end position="292"/>
    </location>
</feature>
<feature type="compositionally biased region" description="Basic and acidic residues" evidence="2">
    <location>
        <begin position="437"/>
        <end position="446"/>
    </location>
</feature>
<name>A0A9W9YT25_9CNID</name>
<dbReference type="EMBL" id="MU827307">
    <property type="protein sequence ID" value="KAJ7362014.1"/>
    <property type="molecule type" value="Genomic_DNA"/>
</dbReference>
<sequence length="517" mass="59818">MRLLTAHEENETLRQQLEEVNARGDGLVKQLSKINVDYAFERKETTKLSQQLRSQTAEMKSCESLKMKLREVQFESAKLRCELQDKESDLTEVKRWTEALKERFDLIVSEKNEILKNQDTVDGESFRQRDEISDLKIRLNHKERAMEELRRNCKELEDSLKIYRGERDFYSKSMTDNALELDQLRKETEEIVQRHKKALESKESSFRQQKEYLRQFEEKYEETKDELASVNTILNQERAVNEELRMKISTLEAELKQKESTSKPYVEEGDHQDASQIQDSQEPELSETGNTEGWSINVFKERAVKELVGSIQRRFVKTNQQVTREGSRAKNEVIRKSNSFDDKLAKLVPEFDSLPLKTREACSLDRPGMKHNLLAHKQLAAMCPPMRGVSDAFPDELRAAISGLSDGPRAAAIRRRGYRKMSAPVVSAEFFSFHRQDSSSAGKDRDEGEDEGVNSSLGAVAGDGSCVFEGDDDQQFDLQNQFRARSRAIRLRDGERRNRRLTEPILFTQDYSRTDHL</sequence>
<dbReference type="Proteomes" id="UP001163046">
    <property type="component" value="Unassembled WGS sequence"/>
</dbReference>
<accession>A0A9W9YT25</accession>
<evidence type="ECO:0000256" key="1">
    <source>
        <dbReference type="SAM" id="Coils"/>
    </source>
</evidence>
<dbReference type="OrthoDB" id="5962599at2759"/>
<protein>
    <submittedName>
        <fullName evidence="3">Uncharacterized protein</fullName>
    </submittedName>
</protein>
<evidence type="ECO:0000313" key="4">
    <source>
        <dbReference type="Proteomes" id="UP001163046"/>
    </source>
</evidence>
<keyword evidence="1" id="KW-0175">Coiled coil</keyword>
<feature type="compositionally biased region" description="Basic and acidic residues" evidence="2">
    <location>
        <begin position="255"/>
        <end position="273"/>
    </location>
</feature>
<feature type="coiled-coil region" evidence="1">
    <location>
        <begin position="3"/>
        <end position="30"/>
    </location>
</feature>
<evidence type="ECO:0000313" key="3">
    <source>
        <dbReference type="EMBL" id="KAJ7362014.1"/>
    </source>
</evidence>
<comment type="caution">
    <text evidence="3">The sequence shown here is derived from an EMBL/GenBank/DDBJ whole genome shotgun (WGS) entry which is preliminary data.</text>
</comment>
<proteinExistence type="predicted"/>